<gene>
    <name evidence="2" type="ORF">AYI70_g2712</name>
</gene>
<reference evidence="2 3" key="1">
    <citation type="submission" date="2017-01" db="EMBL/GenBank/DDBJ databases">
        <authorList>
            <person name="Mah S.A."/>
            <person name="Swanson W.J."/>
            <person name="Moy G.W."/>
            <person name="Vacquier V.D."/>
        </authorList>
    </citation>
    <scope>NUCLEOTIDE SEQUENCE [LARGE SCALE GENOMIC DNA]</scope>
    <source>
        <strain evidence="2 3">GSMNP</strain>
    </source>
</reference>
<name>A0A1R1Y792_9FUNG</name>
<comment type="caution">
    <text evidence="2">The sequence shown here is derived from an EMBL/GenBank/DDBJ whole genome shotgun (WGS) entry which is preliminary data.</text>
</comment>
<evidence type="ECO:0000313" key="3">
    <source>
        <dbReference type="Proteomes" id="UP000187283"/>
    </source>
</evidence>
<evidence type="ECO:0000256" key="1">
    <source>
        <dbReference type="SAM" id="MobiDB-lite"/>
    </source>
</evidence>
<protein>
    <submittedName>
        <fullName evidence="2">Uncharacterized protein</fullName>
    </submittedName>
</protein>
<feature type="compositionally biased region" description="Polar residues" evidence="1">
    <location>
        <begin position="55"/>
        <end position="78"/>
    </location>
</feature>
<evidence type="ECO:0000313" key="2">
    <source>
        <dbReference type="EMBL" id="OMJ22684.1"/>
    </source>
</evidence>
<accession>A0A1R1Y792</accession>
<dbReference type="AlphaFoldDB" id="A0A1R1Y792"/>
<organism evidence="2 3">
    <name type="scientific">Smittium culicis</name>
    <dbReference type="NCBI Taxonomy" id="133412"/>
    <lineage>
        <taxon>Eukaryota</taxon>
        <taxon>Fungi</taxon>
        <taxon>Fungi incertae sedis</taxon>
        <taxon>Zoopagomycota</taxon>
        <taxon>Kickxellomycotina</taxon>
        <taxon>Harpellomycetes</taxon>
        <taxon>Harpellales</taxon>
        <taxon>Legeriomycetaceae</taxon>
        <taxon>Smittium</taxon>
    </lineage>
</organism>
<proteinExistence type="predicted"/>
<sequence>MQEVSAFPKERKFVSVPLLEIRTIIEPVIQSQFREVLNNAILVNHTSKNGDQHQRNVTQGAFDQDQGSLTRGHQATKY</sequence>
<feature type="region of interest" description="Disordered" evidence="1">
    <location>
        <begin position="47"/>
        <end position="78"/>
    </location>
</feature>
<keyword evidence="3" id="KW-1185">Reference proteome</keyword>
<dbReference type="EMBL" id="LSSN01000706">
    <property type="protein sequence ID" value="OMJ22684.1"/>
    <property type="molecule type" value="Genomic_DNA"/>
</dbReference>
<dbReference type="Proteomes" id="UP000187283">
    <property type="component" value="Unassembled WGS sequence"/>
</dbReference>